<evidence type="ECO:0000313" key="1">
    <source>
        <dbReference type="EMBL" id="RNM17441.1"/>
    </source>
</evidence>
<keyword evidence="2" id="KW-1185">Reference proteome</keyword>
<reference evidence="1 2" key="1">
    <citation type="submission" date="2018-11" db="EMBL/GenBank/DDBJ databases">
        <authorList>
            <person name="Li F."/>
        </authorList>
    </citation>
    <scope>NUCLEOTIDE SEQUENCE [LARGE SCALE GENOMIC DNA]</scope>
    <source>
        <strain evidence="1 2">Gsoil 818</strain>
    </source>
</reference>
<comment type="caution">
    <text evidence="1">The sequence shown here is derived from an EMBL/GenBank/DDBJ whole genome shotgun (WGS) entry which is preliminary data.</text>
</comment>
<protein>
    <submittedName>
        <fullName evidence="1">Uncharacterized protein</fullName>
    </submittedName>
</protein>
<sequence>MSNVHVHLSAETGGRIGPVSMRCRLEVRPEGHEPLAVMHRALSKDDAVRGAVGDMRGVLERMFRRIDAHGATETTRRSA</sequence>
<proteinExistence type="predicted"/>
<organism evidence="1 2">
    <name type="scientific">Nocardioides pocheonensis</name>
    <dbReference type="NCBI Taxonomy" id="661485"/>
    <lineage>
        <taxon>Bacteria</taxon>
        <taxon>Bacillati</taxon>
        <taxon>Actinomycetota</taxon>
        <taxon>Actinomycetes</taxon>
        <taxon>Propionibacteriales</taxon>
        <taxon>Nocardioidaceae</taxon>
        <taxon>Nocardioides</taxon>
    </lineage>
</organism>
<evidence type="ECO:0000313" key="2">
    <source>
        <dbReference type="Proteomes" id="UP000279994"/>
    </source>
</evidence>
<dbReference type="Proteomes" id="UP000279994">
    <property type="component" value="Unassembled WGS sequence"/>
</dbReference>
<dbReference type="AlphaFoldDB" id="A0A3N0GYF7"/>
<dbReference type="EMBL" id="RJSF01000003">
    <property type="protein sequence ID" value="RNM17441.1"/>
    <property type="molecule type" value="Genomic_DNA"/>
</dbReference>
<gene>
    <name evidence="1" type="ORF">EFL26_01235</name>
</gene>
<name>A0A3N0GYF7_9ACTN</name>
<accession>A0A3N0GYF7</accession>